<reference evidence="4 5" key="1">
    <citation type="submission" date="2016-01" db="EMBL/GenBank/DDBJ databases">
        <title>The new phylogeny of the genus Mycobacterium.</title>
        <authorList>
            <person name="Tarcisio F."/>
            <person name="Conor M."/>
            <person name="Antonella G."/>
            <person name="Elisabetta G."/>
            <person name="Giulia F.S."/>
            <person name="Sara T."/>
            <person name="Anna F."/>
            <person name="Clotilde B."/>
            <person name="Roberto B."/>
            <person name="Veronica D.S."/>
            <person name="Fabio R."/>
            <person name="Monica P."/>
            <person name="Olivier J."/>
            <person name="Enrico T."/>
            <person name="Nicola S."/>
        </authorList>
    </citation>
    <scope>NUCLEOTIDE SEQUENCE [LARGE SCALE GENOMIC DNA]</scope>
    <source>
        <strain evidence="4 5">DSM 45541</strain>
    </source>
</reference>
<keyword evidence="6" id="KW-1185">Reference proteome</keyword>
<gene>
    <name evidence="4" type="ORF">AWC12_27735</name>
    <name evidence="3" type="ORF">OY187_07080</name>
</gene>
<dbReference type="RefSeq" id="WP_051226680.1">
    <property type="nucleotide sequence ID" value="NZ_JAPQYE010000002.1"/>
</dbReference>
<evidence type="ECO:0000313" key="6">
    <source>
        <dbReference type="Proteomes" id="UP001084650"/>
    </source>
</evidence>
<sequence length="99" mass="9802">MNRLIFAAGACSAALAASVTFSGAAFADPEEPAPAVDGTASQGPSAAAEIARLQSEGKSVQVVGNDGAAPLESCDVAKTTEGEVANTVMVEVTCPITDF</sequence>
<evidence type="ECO:0000256" key="2">
    <source>
        <dbReference type="SAM" id="SignalP"/>
    </source>
</evidence>
<protein>
    <recommendedName>
        <fullName evidence="7">PASTA domain-containing protein</fullName>
    </recommendedName>
</protein>
<organism evidence="4 5">
    <name type="scientific">Mycolicibacterium iranicum</name>
    <name type="common">Mycobacterium iranicum</name>
    <dbReference type="NCBI Taxonomy" id="912594"/>
    <lineage>
        <taxon>Bacteria</taxon>
        <taxon>Bacillati</taxon>
        <taxon>Actinomycetota</taxon>
        <taxon>Actinomycetes</taxon>
        <taxon>Mycobacteriales</taxon>
        <taxon>Mycobacteriaceae</taxon>
        <taxon>Mycolicibacterium</taxon>
    </lineage>
</organism>
<dbReference type="AlphaFoldDB" id="A0A1X1W792"/>
<feature type="region of interest" description="Disordered" evidence="1">
    <location>
        <begin position="29"/>
        <end position="48"/>
    </location>
</feature>
<evidence type="ECO:0000313" key="4">
    <source>
        <dbReference type="EMBL" id="ORV82401.1"/>
    </source>
</evidence>
<dbReference type="Proteomes" id="UP001084650">
    <property type="component" value="Unassembled WGS sequence"/>
</dbReference>
<evidence type="ECO:0000313" key="3">
    <source>
        <dbReference type="EMBL" id="MCZ0727806.1"/>
    </source>
</evidence>
<accession>A0A1X1W792</accession>
<name>A0A1X1W792_MYCIR</name>
<keyword evidence="2" id="KW-0732">Signal</keyword>
<dbReference type="EMBL" id="JAPQYE010000002">
    <property type="protein sequence ID" value="MCZ0727806.1"/>
    <property type="molecule type" value="Genomic_DNA"/>
</dbReference>
<dbReference type="Proteomes" id="UP000193622">
    <property type="component" value="Unassembled WGS sequence"/>
</dbReference>
<feature type="signal peptide" evidence="2">
    <location>
        <begin position="1"/>
        <end position="27"/>
    </location>
</feature>
<comment type="caution">
    <text evidence="4">The sequence shown here is derived from an EMBL/GenBank/DDBJ whole genome shotgun (WGS) entry which is preliminary data.</text>
</comment>
<evidence type="ECO:0000256" key="1">
    <source>
        <dbReference type="SAM" id="MobiDB-lite"/>
    </source>
</evidence>
<reference evidence="3" key="2">
    <citation type="submission" date="2022-12" db="EMBL/GenBank/DDBJ databases">
        <title>Whole genome sequence of Mycolicibacterium iranicum strain SBH312.</title>
        <authorList>
            <person name="Jani J."/>
            <person name="Arifin Mustapha Z."/>
            <person name="Ahmed K."/>
            <person name="Kai Ling C."/>
        </authorList>
    </citation>
    <scope>NUCLEOTIDE SEQUENCE</scope>
    <source>
        <strain evidence="3">SBH312</strain>
    </source>
</reference>
<dbReference type="EMBL" id="LQPC01000065">
    <property type="protein sequence ID" value="ORV82401.1"/>
    <property type="molecule type" value="Genomic_DNA"/>
</dbReference>
<feature type="chain" id="PRO_5010869259" description="PASTA domain-containing protein" evidence="2">
    <location>
        <begin position="28"/>
        <end position="99"/>
    </location>
</feature>
<evidence type="ECO:0008006" key="7">
    <source>
        <dbReference type="Google" id="ProtNLM"/>
    </source>
</evidence>
<proteinExistence type="predicted"/>
<evidence type="ECO:0000313" key="5">
    <source>
        <dbReference type="Proteomes" id="UP000193622"/>
    </source>
</evidence>